<evidence type="ECO:0000313" key="2">
    <source>
        <dbReference type="Proteomes" id="UP000005510"/>
    </source>
</evidence>
<evidence type="ECO:0000313" key="1">
    <source>
        <dbReference type="EMBL" id="EEC94086.1"/>
    </source>
</evidence>
<name>B7BHK6_9BACT</name>
<reference evidence="1 2" key="1">
    <citation type="submission" date="2008-10" db="EMBL/GenBank/DDBJ databases">
        <title>Draft genome sequence of Parabacteroides johnsonii (DSM 18315).</title>
        <authorList>
            <person name="Sudarsanam P."/>
            <person name="Ley R."/>
            <person name="Guruge J."/>
            <person name="Turnbaugh P.J."/>
            <person name="Mahowald M."/>
            <person name="Liep D."/>
            <person name="Gordon J."/>
        </authorList>
    </citation>
    <scope>NUCLEOTIDE SEQUENCE [LARGE SCALE GENOMIC DNA]</scope>
    <source>
        <strain evidence="1 2">DSM 18315</strain>
    </source>
</reference>
<gene>
    <name evidence="1" type="ORF">PRABACTJOHN_04556</name>
</gene>
<dbReference type="Proteomes" id="UP000005510">
    <property type="component" value="Unassembled WGS sequence"/>
</dbReference>
<reference evidence="1 2" key="2">
    <citation type="submission" date="2008-10" db="EMBL/GenBank/DDBJ databases">
        <authorList>
            <person name="Fulton L."/>
            <person name="Clifton S."/>
            <person name="Fulton B."/>
            <person name="Xu J."/>
            <person name="Minx P."/>
            <person name="Pepin K.H."/>
            <person name="Johnson M."/>
            <person name="Bhonagiri V."/>
            <person name="Nash W.E."/>
            <person name="Mardis E.R."/>
            <person name="Wilson R.K."/>
        </authorList>
    </citation>
    <scope>NUCLEOTIDE SEQUENCE [LARGE SCALE GENOMIC DNA]</scope>
    <source>
        <strain evidence="1 2">DSM 18315</strain>
    </source>
</reference>
<comment type="caution">
    <text evidence="1">The sequence shown here is derived from an EMBL/GenBank/DDBJ whole genome shotgun (WGS) entry which is preliminary data.</text>
</comment>
<organism evidence="1 2">
    <name type="scientific">Parabacteroides johnsonii DSM 18315</name>
    <dbReference type="NCBI Taxonomy" id="537006"/>
    <lineage>
        <taxon>Bacteria</taxon>
        <taxon>Pseudomonadati</taxon>
        <taxon>Bacteroidota</taxon>
        <taxon>Bacteroidia</taxon>
        <taxon>Bacteroidales</taxon>
        <taxon>Tannerellaceae</taxon>
        <taxon>Parabacteroides</taxon>
    </lineage>
</organism>
<proteinExistence type="predicted"/>
<dbReference type="EMBL" id="ABYH01000516">
    <property type="protein sequence ID" value="EEC94086.1"/>
    <property type="molecule type" value="Genomic_DNA"/>
</dbReference>
<protein>
    <submittedName>
        <fullName evidence="1">Uncharacterized protein</fullName>
    </submittedName>
</protein>
<accession>B7BHK6</accession>
<dbReference type="HOGENOM" id="CLU_3186843_0_0_10"/>
<sequence length="46" mass="5135">MQKTAQNSPFYPLSKTAISLKAQVVIVSVFYFLVSMTKIEKPVAET</sequence>
<dbReference type="AlphaFoldDB" id="B7BHK6"/>